<dbReference type="Proteomes" id="UP000033188">
    <property type="component" value="Chromosome 1"/>
</dbReference>
<organism evidence="1 2">
    <name type="scientific">Babesia bigemina</name>
    <dbReference type="NCBI Taxonomy" id="5866"/>
    <lineage>
        <taxon>Eukaryota</taxon>
        <taxon>Sar</taxon>
        <taxon>Alveolata</taxon>
        <taxon>Apicomplexa</taxon>
        <taxon>Aconoidasida</taxon>
        <taxon>Piroplasmida</taxon>
        <taxon>Babesiidae</taxon>
        <taxon>Babesia</taxon>
    </lineage>
</organism>
<dbReference type="RefSeq" id="XP_012765859.1">
    <property type="nucleotide sequence ID" value="XM_012910405.1"/>
</dbReference>
<keyword evidence="2" id="KW-1185">Reference proteome</keyword>
<dbReference type="KEGG" id="bbig:BBBOND_0100020"/>
<evidence type="ECO:0000313" key="1">
    <source>
        <dbReference type="EMBL" id="CDR93673.1"/>
    </source>
</evidence>
<protein>
    <submittedName>
        <fullName evidence="1">Uncharacterized protein</fullName>
    </submittedName>
</protein>
<name>A0A061CYZ2_BABBI</name>
<accession>A0A061CYZ2</accession>
<dbReference type="VEuPathDB" id="PiroplasmaDB:BBBOND_0100020"/>
<evidence type="ECO:0000313" key="2">
    <source>
        <dbReference type="Proteomes" id="UP000033188"/>
    </source>
</evidence>
<gene>
    <name evidence="1" type="ORF">BBBOND_0100020</name>
</gene>
<reference evidence="2" key="1">
    <citation type="journal article" date="2014" name="Nucleic Acids Res.">
        <title>The evolutionary dynamics of variant antigen genes in Babesia reveal a history of genomic innovation underlying host-parasite interaction.</title>
        <authorList>
            <person name="Jackson A.P."/>
            <person name="Otto T.D."/>
            <person name="Darby A."/>
            <person name="Ramaprasad A."/>
            <person name="Xia D."/>
            <person name="Echaide I.E."/>
            <person name="Farber M."/>
            <person name="Gahlot S."/>
            <person name="Gamble J."/>
            <person name="Gupta D."/>
            <person name="Gupta Y."/>
            <person name="Jackson L."/>
            <person name="Malandrin L."/>
            <person name="Malas T.B."/>
            <person name="Moussa E."/>
            <person name="Nair M."/>
            <person name="Reid A.J."/>
            <person name="Sanders M."/>
            <person name="Sharma J."/>
            <person name="Tracey A."/>
            <person name="Quail M.A."/>
            <person name="Weir W."/>
            <person name="Wastling J.M."/>
            <person name="Hall N."/>
            <person name="Willadsen P."/>
            <person name="Lingelbach K."/>
            <person name="Shiels B."/>
            <person name="Tait A."/>
            <person name="Berriman M."/>
            <person name="Allred D.R."/>
            <person name="Pain A."/>
        </authorList>
    </citation>
    <scope>NUCLEOTIDE SEQUENCE [LARGE SCALE GENOMIC DNA]</scope>
    <source>
        <strain evidence="2">Bond</strain>
    </source>
</reference>
<sequence length="100" mass="10995">MAVRGVAPLQFSKSVSYKVTHCISRCRSSIHMILIPVVKCKKVAISRVVQGLPSCERLMAAFGLSYSEHDDYLLVFSAASQFEASGMAPKSLMDCPENLR</sequence>
<dbReference type="AlphaFoldDB" id="A0A061CYZ2"/>
<proteinExistence type="predicted"/>
<dbReference type="EMBL" id="LK391707">
    <property type="protein sequence ID" value="CDR93673.1"/>
    <property type="molecule type" value="Genomic_DNA"/>
</dbReference>
<dbReference type="GeneID" id="24562214"/>